<dbReference type="EMBL" id="LAZR01045585">
    <property type="protein sequence ID" value="KKK98513.1"/>
    <property type="molecule type" value="Genomic_DNA"/>
</dbReference>
<dbReference type="PIRSF" id="PIRSF006578">
    <property type="entry name" value="FwdE"/>
    <property type="match status" value="1"/>
</dbReference>
<name>A0A0F8ZXF2_9ZZZZ</name>
<dbReference type="PANTHER" id="PTHR39418:SF1">
    <property type="entry name" value="DEHYDROGENASE"/>
    <property type="match status" value="1"/>
</dbReference>
<dbReference type="PANTHER" id="PTHR39418">
    <property type="entry name" value="DEHYDROGENASE-RELATED"/>
    <property type="match status" value="1"/>
</dbReference>
<dbReference type="InterPro" id="IPR053194">
    <property type="entry name" value="tRNA_methyltr_O"/>
</dbReference>
<comment type="caution">
    <text evidence="2">The sequence shown here is derived from an EMBL/GenBank/DDBJ whole genome shotgun (WGS) entry which is preliminary data.</text>
</comment>
<gene>
    <name evidence="2" type="ORF">LCGC14_2642000</name>
</gene>
<dbReference type="AlphaFoldDB" id="A0A0F8ZXF2"/>
<evidence type="ECO:0000313" key="2">
    <source>
        <dbReference type="EMBL" id="KKK98513.1"/>
    </source>
</evidence>
<dbReference type="InterPro" id="IPR026328">
    <property type="entry name" value="FmdE"/>
</dbReference>
<evidence type="ECO:0000259" key="1">
    <source>
        <dbReference type="Pfam" id="PF02663"/>
    </source>
</evidence>
<feature type="domain" description="Formylmethanofuran dehydrogenase subunit E" evidence="1">
    <location>
        <begin position="13"/>
        <end position="148"/>
    </location>
</feature>
<dbReference type="InterPro" id="IPR003814">
    <property type="entry name" value="FmdEsu_dom"/>
</dbReference>
<proteinExistence type="predicted"/>
<dbReference type="Pfam" id="PF02663">
    <property type="entry name" value="FmdE"/>
    <property type="match status" value="1"/>
</dbReference>
<dbReference type="Gene3D" id="3.30.1330.130">
    <property type="match status" value="1"/>
</dbReference>
<dbReference type="SUPFAM" id="SSF143555">
    <property type="entry name" value="FwdE-like"/>
    <property type="match status" value="1"/>
</dbReference>
<sequence length="200" mass="22526">MDLPKEFKACVEFHGHQCPGLAYGYIVAKEAMRLLDLKRSHDEEVVAICENDSCAVDAFQVLLWTTIGKGNLIVKNYGKNAYTILERSSKRMYRFSRTHFYNYTGKNKEEFQLLDRALSAGKASVEQKGRQKLLKTKDLIQKPFDEVFSTRAKQFTTTPYAPIALSKPCSKCGEMTMATKLVFSKDQAELCIPCSDANGG</sequence>
<accession>A0A0F8ZXF2</accession>
<reference evidence="2" key="1">
    <citation type="journal article" date="2015" name="Nature">
        <title>Complex archaea that bridge the gap between prokaryotes and eukaryotes.</title>
        <authorList>
            <person name="Spang A."/>
            <person name="Saw J.H."/>
            <person name="Jorgensen S.L."/>
            <person name="Zaremba-Niedzwiedzka K."/>
            <person name="Martijn J."/>
            <person name="Lind A.E."/>
            <person name="van Eijk R."/>
            <person name="Schleper C."/>
            <person name="Guy L."/>
            <person name="Ettema T.J."/>
        </authorList>
    </citation>
    <scope>NUCLEOTIDE SEQUENCE</scope>
</reference>
<protein>
    <recommendedName>
        <fullName evidence="1">Formylmethanofuran dehydrogenase subunit E domain-containing protein</fullName>
    </recommendedName>
</protein>
<organism evidence="2">
    <name type="scientific">marine sediment metagenome</name>
    <dbReference type="NCBI Taxonomy" id="412755"/>
    <lineage>
        <taxon>unclassified sequences</taxon>
        <taxon>metagenomes</taxon>
        <taxon>ecological metagenomes</taxon>
    </lineage>
</organism>